<reference evidence="1 2" key="1">
    <citation type="submission" date="2024-03" db="EMBL/GenBank/DDBJ databases">
        <title>Actinomycetospora sp. OC33-EN08, a novel actinomycete isolated from wild orchid (Aerides multiflora).</title>
        <authorList>
            <person name="Suriyachadkun C."/>
        </authorList>
    </citation>
    <scope>NUCLEOTIDE SEQUENCE [LARGE SCALE GENOMIC DNA]</scope>
    <source>
        <strain evidence="1 2">OC33-EN08</strain>
    </source>
</reference>
<dbReference type="PANTHER" id="PTHR38479">
    <property type="entry name" value="LMO0824 PROTEIN"/>
    <property type="match status" value="1"/>
</dbReference>
<evidence type="ECO:0000313" key="2">
    <source>
        <dbReference type="Proteomes" id="UP001385809"/>
    </source>
</evidence>
<sequence length="349" mass="37626">MENTVGPARLVAMRLVGERAATPHDAAAWLGCAQGQDLPGVLSSIALRTSSGSEDEVRAAFDDGRIVRSWPMRGTLHVVAAEDLAWMLPLGTPRPLAAAAKRRAGLGLSEATLERAGEVAAEVLRGGGRRTRAGMSEAWAAAGLDLTSSRAYHALSVLCQRGLLVQGPFVSPKETERSGARPSRQEQAFVLLAEWVPQPRRLDRDEALAEWARRYFRSHGPAHRKDFARWSGLPAADVTTAIEGARADLAETDGLLHDPELPDRLAAAGVPEELLLPGFDEFVLGYADRSHVLDPAHLERIVPGNNGIFRPTVVRGGRVVGTWSWQGTGRNRRVERELFGAPEGQTAGS</sequence>
<keyword evidence="2" id="KW-1185">Reference proteome</keyword>
<dbReference type="Pfam" id="PF06224">
    <property type="entry name" value="AlkZ-like"/>
    <property type="match status" value="1"/>
</dbReference>
<proteinExistence type="predicted"/>
<dbReference type="Proteomes" id="UP001385809">
    <property type="component" value="Unassembled WGS sequence"/>
</dbReference>
<keyword evidence="1" id="KW-0238">DNA-binding</keyword>
<dbReference type="GO" id="GO:0003677">
    <property type="term" value="F:DNA binding"/>
    <property type="evidence" value="ECO:0007669"/>
    <property type="project" value="UniProtKB-KW"/>
</dbReference>
<name>A0ABU8MWJ5_9PSEU</name>
<dbReference type="EMBL" id="JBBEGN010000026">
    <property type="protein sequence ID" value="MEJ2871689.1"/>
    <property type="molecule type" value="Genomic_DNA"/>
</dbReference>
<organism evidence="1 2">
    <name type="scientific">Actinomycetospora aurantiaca</name>
    <dbReference type="NCBI Taxonomy" id="3129233"/>
    <lineage>
        <taxon>Bacteria</taxon>
        <taxon>Bacillati</taxon>
        <taxon>Actinomycetota</taxon>
        <taxon>Actinomycetes</taxon>
        <taxon>Pseudonocardiales</taxon>
        <taxon>Pseudonocardiaceae</taxon>
        <taxon>Actinomycetospora</taxon>
    </lineage>
</organism>
<protein>
    <submittedName>
        <fullName evidence="1">Winged helix DNA-binding domain-containing protein</fullName>
    </submittedName>
</protein>
<evidence type="ECO:0000313" key="1">
    <source>
        <dbReference type="EMBL" id="MEJ2871689.1"/>
    </source>
</evidence>
<dbReference type="PANTHER" id="PTHR38479:SF2">
    <property type="entry name" value="WINGED HELIX DNA-BINDING DOMAIN-CONTAINING PROTEIN"/>
    <property type="match status" value="1"/>
</dbReference>
<gene>
    <name evidence="1" type="ORF">WCD74_28275</name>
</gene>
<dbReference type="InterPro" id="IPR009351">
    <property type="entry name" value="AlkZ-like"/>
</dbReference>
<dbReference type="RefSeq" id="WP_337698259.1">
    <property type="nucleotide sequence ID" value="NZ_JBBEGN010000026.1"/>
</dbReference>
<comment type="caution">
    <text evidence="1">The sequence shown here is derived from an EMBL/GenBank/DDBJ whole genome shotgun (WGS) entry which is preliminary data.</text>
</comment>
<accession>A0ABU8MWJ5</accession>